<keyword evidence="6" id="KW-1185">Reference proteome</keyword>
<feature type="repeat" description="Pumilio" evidence="2">
    <location>
        <begin position="504"/>
        <end position="539"/>
    </location>
</feature>
<evidence type="ECO:0000313" key="5">
    <source>
        <dbReference type="EMBL" id="KAG2231101.1"/>
    </source>
</evidence>
<feature type="repeat" description="Pumilio" evidence="2">
    <location>
        <begin position="652"/>
        <end position="688"/>
    </location>
</feature>
<name>A0A8H7SLA3_9FUNG</name>
<evidence type="ECO:0000259" key="4">
    <source>
        <dbReference type="PROSITE" id="PS50303"/>
    </source>
</evidence>
<feature type="region of interest" description="Disordered" evidence="3">
    <location>
        <begin position="360"/>
        <end position="383"/>
    </location>
</feature>
<dbReference type="InterPro" id="IPR033133">
    <property type="entry name" value="PUM-HD"/>
</dbReference>
<dbReference type="InterPro" id="IPR000504">
    <property type="entry name" value="RRM_dom"/>
</dbReference>
<reference evidence="5" key="1">
    <citation type="submission" date="2021-01" db="EMBL/GenBank/DDBJ databases">
        <title>Metabolic potential, ecology and presence of endohyphal bacteria is reflected in genomic diversity of Mucoromycotina.</title>
        <authorList>
            <person name="Muszewska A."/>
            <person name="Okrasinska A."/>
            <person name="Steczkiewicz K."/>
            <person name="Drgas O."/>
            <person name="Orlowska M."/>
            <person name="Perlinska-Lenart U."/>
            <person name="Aleksandrzak-Piekarczyk T."/>
            <person name="Szatraj K."/>
            <person name="Zielenkiewicz U."/>
            <person name="Pilsyk S."/>
            <person name="Malc E."/>
            <person name="Mieczkowski P."/>
            <person name="Kruszewska J.S."/>
            <person name="Biernat P."/>
            <person name="Pawlowska J."/>
        </authorList>
    </citation>
    <scope>NUCLEOTIDE SEQUENCE</scope>
    <source>
        <strain evidence="5">WA0000018081</strain>
    </source>
</reference>
<feature type="repeat" description="Pumilio" evidence="2">
    <location>
        <begin position="541"/>
        <end position="576"/>
    </location>
</feature>
<dbReference type="InterPro" id="IPR012677">
    <property type="entry name" value="Nucleotide-bd_a/b_plait_sf"/>
</dbReference>
<accession>A0A8H7SLA3</accession>
<dbReference type="Pfam" id="PF00806">
    <property type="entry name" value="PUF"/>
    <property type="match status" value="3"/>
</dbReference>
<dbReference type="EMBL" id="JAEPRE010000168">
    <property type="protein sequence ID" value="KAG2231101.1"/>
    <property type="molecule type" value="Genomic_DNA"/>
</dbReference>
<dbReference type="GO" id="GO:0003723">
    <property type="term" value="F:RNA binding"/>
    <property type="evidence" value="ECO:0007669"/>
    <property type="project" value="InterPro"/>
</dbReference>
<evidence type="ECO:0000256" key="2">
    <source>
        <dbReference type="PROSITE-ProRule" id="PRU00317"/>
    </source>
</evidence>
<dbReference type="GO" id="GO:0000288">
    <property type="term" value="P:nuclear-transcribed mRNA catabolic process, deadenylation-dependent decay"/>
    <property type="evidence" value="ECO:0007669"/>
    <property type="project" value="TreeGrafter"/>
</dbReference>
<dbReference type="SUPFAM" id="SSF54928">
    <property type="entry name" value="RNA-binding domain, RBD"/>
    <property type="match status" value="1"/>
</dbReference>
<dbReference type="InterPro" id="IPR001313">
    <property type="entry name" value="Pumilio_RNA-bd_rpt"/>
</dbReference>
<dbReference type="AlphaFoldDB" id="A0A8H7SLA3"/>
<dbReference type="SMART" id="SM00025">
    <property type="entry name" value="Pumilio"/>
    <property type="match status" value="6"/>
</dbReference>
<organism evidence="5 6">
    <name type="scientific">Thamnidium elegans</name>
    <dbReference type="NCBI Taxonomy" id="101142"/>
    <lineage>
        <taxon>Eukaryota</taxon>
        <taxon>Fungi</taxon>
        <taxon>Fungi incertae sedis</taxon>
        <taxon>Mucoromycota</taxon>
        <taxon>Mucoromycotina</taxon>
        <taxon>Mucoromycetes</taxon>
        <taxon>Mucorales</taxon>
        <taxon>Mucorineae</taxon>
        <taxon>Mucoraceae</taxon>
        <taxon>Thamnidium</taxon>
    </lineage>
</organism>
<dbReference type="InterPro" id="IPR016024">
    <property type="entry name" value="ARM-type_fold"/>
</dbReference>
<sequence length="762" mass="84948">MKETSPLRQHVSGSVYSSTRDLDVVFEENEQTIYHQSSGYLKVSEPPPVRRPRAGTMPSFIHTELNNNRPSNSSAALLLNTIESGRHRSGSLNLPPVDSSSFWSLRNDTPLSPSTEQLLQNDSDFSIARTMRSLGLEDEKDEQEQIINSSLFHHQSPPEFHMPSRSLLSGSNRNRSYSVNATAIYENETNNGLSRKSTLNYVSPLEGFTRQQNRPRASSMGRADASRLPPPQIGLWMFSMFGPIESVRLLVEKECGFVNFFQLEDAIRAKEEVLTRMGGRIGSCIVRIGFGKADAVVTETNVLQPTRALFLSHKNCGFINFEFVESAIAARDALLQNEIGVQGFTSARVGFAKIPSNNNLTKNSSNSSDLSDNHSSVSSHLNNNDSSSSLLIDATNVWQNDLCAILSQFNVTADISRQYISSVYFDSIPAVPELSINRQFDSTRLREMRKRADSASKGKEEAELIAQECMQDIAEISSDYIGNTVVQRLFEKCSEETKTQMLERIAPHLAAISIHKNGTWATQKIIDLVKTPEQIQLISQYLKPYIPPLLLDQFGNYAVQCCLRLGGPEKTQFIFDAMVEKVMNISQGRFGARSMRGILESEFVTANQQKFVAAALCQNSVSLSTNANGALLLSWLIESTDIDNRMQVIGSRLVPHLPQLCIHKLGSQIVYKLVNQTTDQTAQDMILNSLCQNQILHEILTDQVRGLVFIQKLIICPSLLVNQKNLLSSLVCVELEKLDGPGHKKLLQLLLQVNHDNIDDTH</sequence>
<dbReference type="PANTHER" id="PTHR47093:SF1">
    <property type="entry name" value="PROTEIN JSN1-RELATED"/>
    <property type="match status" value="1"/>
</dbReference>
<evidence type="ECO:0000313" key="6">
    <source>
        <dbReference type="Proteomes" id="UP000613177"/>
    </source>
</evidence>
<dbReference type="InterPro" id="IPR011989">
    <property type="entry name" value="ARM-like"/>
</dbReference>
<evidence type="ECO:0000256" key="3">
    <source>
        <dbReference type="SAM" id="MobiDB-lite"/>
    </source>
</evidence>
<dbReference type="Pfam" id="PF00076">
    <property type="entry name" value="RRM_1"/>
    <property type="match status" value="1"/>
</dbReference>
<keyword evidence="1" id="KW-0677">Repeat</keyword>
<dbReference type="PROSITE" id="PS50303">
    <property type="entry name" value="PUM_HD"/>
    <property type="match status" value="1"/>
</dbReference>
<feature type="domain" description="PUM-HD" evidence="4">
    <location>
        <begin position="401"/>
        <end position="754"/>
    </location>
</feature>
<dbReference type="SUPFAM" id="SSF48371">
    <property type="entry name" value="ARM repeat"/>
    <property type="match status" value="1"/>
</dbReference>
<feature type="repeat" description="Pumilio" evidence="2">
    <location>
        <begin position="463"/>
        <end position="503"/>
    </location>
</feature>
<dbReference type="PANTHER" id="PTHR47093">
    <property type="entry name" value="PROTEIN JSN1-RELATED"/>
    <property type="match status" value="1"/>
</dbReference>
<dbReference type="Gene3D" id="1.25.10.10">
    <property type="entry name" value="Leucine-rich Repeat Variant"/>
    <property type="match status" value="1"/>
</dbReference>
<dbReference type="Proteomes" id="UP000613177">
    <property type="component" value="Unassembled WGS sequence"/>
</dbReference>
<comment type="caution">
    <text evidence="5">The sequence shown here is derived from an EMBL/GenBank/DDBJ whole genome shotgun (WGS) entry which is preliminary data.</text>
</comment>
<dbReference type="InterPro" id="IPR052645">
    <property type="entry name" value="Pumilio_domain_protein"/>
</dbReference>
<dbReference type="Gene3D" id="3.30.70.330">
    <property type="match status" value="1"/>
</dbReference>
<dbReference type="PROSITE" id="PS50302">
    <property type="entry name" value="PUM"/>
    <property type="match status" value="4"/>
</dbReference>
<proteinExistence type="predicted"/>
<protein>
    <recommendedName>
        <fullName evidence="4">PUM-HD domain-containing protein</fullName>
    </recommendedName>
</protein>
<dbReference type="InterPro" id="IPR035979">
    <property type="entry name" value="RBD_domain_sf"/>
</dbReference>
<gene>
    <name evidence="5" type="ORF">INT48_003470</name>
</gene>
<evidence type="ECO:0000256" key="1">
    <source>
        <dbReference type="ARBA" id="ARBA00022737"/>
    </source>
</evidence>